<sequence>MNILIMSSWYPSKNNLVSGIFVYEQVKALKALGKNVIVFYPFDENIEKGKVVKSIEENIVVYRSNTDYIKNTKISRVNSIIKSVSILSKIVKIEKIDLIHAHVCYIAGIIAAVHNMFYKKIPYIITEHSSKVKEYSNKNYNKKLFYFAYKNAQKVITVSNSLKNELKNLGYTFNDEIIGNIVDTNEYYIKDKNQLATGLNGLFIGLMNDNEVKGLQYFLPALQSVFKNYNDNIKFTFIGDGPKRKKYEAMVNELNINNICKFIGEVPKKEIPEYIMNHDFLVLPSVKETFGSVLIEAMAAGKPVLATKCGGPDEFVIKDVGILVEKKSEEALEKGLIYIIENYEKFNSYNIRKYAVENYSYEAIGNQLIDLYNSILN</sequence>
<protein>
    <recommendedName>
        <fullName evidence="4">Glycoside hydrolase family protein</fullName>
    </recommendedName>
</protein>
<feature type="domain" description="Glycosyl transferase family 1" evidence="1">
    <location>
        <begin position="210"/>
        <end position="348"/>
    </location>
</feature>
<dbReference type="Pfam" id="PF00534">
    <property type="entry name" value="Glycos_transf_1"/>
    <property type="match status" value="1"/>
</dbReference>
<dbReference type="RefSeq" id="WP_030036643.1">
    <property type="nucleotide sequence ID" value="NZ_DF384213.1"/>
</dbReference>
<dbReference type="Proteomes" id="UP000054164">
    <property type="component" value="Unassembled WGS sequence"/>
</dbReference>
<dbReference type="HOGENOM" id="CLU_009583_2_4_9"/>
<organism evidence="3">
    <name type="scientific">Clostridium botulinum B str. Osaka05</name>
    <dbReference type="NCBI Taxonomy" id="1407017"/>
    <lineage>
        <taxon>Bacteria</taxon>
        <taxon>Bacillati</taxon>
        <taxon>Bacillota</taxon>
        <taxon>Clostridia</taxon>
        <taxon>Eubacteriales</taxon>
        <taxon>Clostridiaceae</taxon>
        <taxon>Clostridium</taxon>
    </lineage>
</organism>
<evidence type="ECO:0000259" key="1">
    <source>
        <dbReference type="Pfam" id="PF00534"/>
    </source>
</evidence>
<dbReference type="EMBL" id="DF384213">
    <property type="protein sequence ID" value="GAE03542.1"/>
    <property type="molecule type" value="Genomic_DNA"/>
</dbReference>
<evidence type="ECO:0000259" key="2">
    <source>
        <dbReference type="Pfam" id="PF13439"/>
    </source>
</evidence>
<dbReference type="AlphaFoldDB" id="A0A0S6U5H2"/>
<accession>A0A0S6U5H2</accession>
<name>A0A0S6U5H2_CLOBO</name>
<dbReference type="SUPFAM" id="SSF53756">
    <property type="entry name" value="UDP-Glycosyltransferase/glycogen phosphorylase"/>
    <property type="match status" value="1"/>
</dbReference>
<dbReference type="InterPro" id="IPR028098">
    <property type="entry name" value="Glyco_trans_4-like_N"/>
</dbReference>
<gene>
    <name evidence="3" type="ORF">CBO05C_3232</name>
</gene>
<dbReference type="PANTHER" id="PTHR12526:SF638">
    <property type="entry name" value="SPORE COAT PROTEIN SA"/>
    <property type="match status" value="1"/>
</dbReference>
<dbReference type="GO" id="GO:0016757">
    <property type="term" value="F:glycosyltransferase activity"/>
    <property type="evidence" value="ECO:0007669"/>
    <property type="project" value="InterPro"/>
</dbReference>
<dbReference type="Pfam" id="PF13439">
    <property type="entry name" value="Glyco_transf_4"/>
    <property type="match status" value="1"/>
</dbReference>
<proteinExistence type="predicted"/>
<evidence type="ECO:0008006" key="4">
    <source>
        <dbReference type="Google" id="ProtNLM"/>
    </source>
</evidence>
<dbReference type="PANTHER" id="PTHR12526">
    <property type="entry name" value="GLYCOSYLTRANSFERASE"/>
    <property type="match status" value="1"/>
</dbReference>
<dbReference type="Gene3D" id="3.40.50.2000">
    <property type="entry name" value="Glycogen Phosphorylase B"/>
    <property type="match status" value="2"/>
</dbReference>
<dbReference type="InterPro" id="IPR001296">
    <property type="entry name" value="Glyco_trans_1"/>
</dbReference>
<reference evidence="3" key="1">
    <citation type="submission" date="2013-10" db="EMBL/GenBank/DDBJ databases">
        <title>Draft genome sequence of Clostridium botulinum type B strain Osaka05.</title>
        <authorList>
            <person name="Sakaguchi Y."/>
            <person name="Hosomi K."/>
            <person name="Uchiyama J."/>
            <person name="Ogura Y."/>
            <person name="Sakaguchi M."/>
            <person name="Kohda T."/>
            <person name="Mukamoto M."/>
            <person name="Misawa N."/>
            <person name="Matsuzaki S."/>
            <person name="Hayashi T."/>
            <person name="Kozaki S."/>
        </authorList>
    </citation>
    <scope>NUCLEOTIDE SEQUENCE</scope>
    <source>
        <strain evidence="3">Osaka05</strain>
    </source>
</reference>
<feature type="domain" description="Glycosyltransferase subfamily 4-like N-terminal" evidence="2">
    <location>
        <begin position="20"/>
        <end position="185"/>
    </location>
</feature>
<evidence type="ECO:0000313" key="3">
    <source>
        <dbReference type="EMBL" id="GAE03542.1"/>
    </source>
</evidence>